<dbReference type="EMBL" id="AHOP02000046">
    <property type="protein sequence ID" value="EMO39861.1"/>
    <property type="molecule type" value="Genomic_DNA"/>
</dbReference>
<protein>
    <submittedName>
        <fullName evidence="1">Uncharacterized protein</fullName>
    </submittedName>
</protein>
<sequence length="43" mass="5054">MGSVLPAVSKDAQVRMRQRIREWNLQLRTPTTIEEISRLYNPV</sequence>
<proteinExistence type="predicted"/>
<evidence type="ECO:0000313" key="1">
    <source>
        <dbReference type="EMBL" id="EMO39861.1"/>
    </source>
</evidence>
<evidence type="ECO:0000313" key="2">
    <source>
        <dbReference type="Proteomes" id="UP000012153"/>
    </source>
</evidence>
<gene>
    <name evidence="1" type="ORF">LEP1GSC186_0728</name>
</gene>
<organism evidence="1 2">
    <name type="scientific">Leptospira noguchii serovar Autumnalis str. ZUN142</name>
    <dbReference type="NCBI Taxonomy" id="1085540"/>
    <lineage>
        <taxon>Bacteria</taxon>
        <taxon>Pseudomonadati</taxon>
        <taxon>Spirochaetota</taxon>
        <taxon>Spirochaetia</taxon>
        <taxon>Leptospirales</taxon>
        <taxon>Leptospiraceae</taxon>
        <taxon>Leptospira</taxon>
    </lineage>
</organism>
<reference evidence="1 2" key="1">
    <citation type="submission" date="2013-01" db="EMBL/GenBank/DDBJ databases">
        <authorList>
            <person name="Harkins D.M."/>
            <person name="Durkin A.S."/>
            <person name="Brinkac L.M."/>
            <person name="Haft D.H."/>
            <person name="Selengut J.D."/>
            <person name="Sanka R."/>
            <person name="DePew J."/>
            <person name="Purushe J."/>
            <person name="Matthias M.A."/>
            <person name="Vinetz J.M."/>
            <person name="Sutton G.G."/>
            <person name="Nierman W.C."/>
            <person name="Fouts D.E."/>
        </authorList>
    </citation>
    <scope>NUCLEOTIDE SEQUENCE [LARGE SCALE GENOMIC DNA]</scope>
    <source>
        <strain evidence="1 2">ZUN142</strain>
    </source>
</reference>
<dbReference type="AlphaFoldDB" id="M6UA88"/>
<dbReference type="Proteomes" id="UP000012153">
    <property type="component" value="Unassembled WGS sequence"/>
</dbReference>
<comment type="caution">
    <text evidence="1">The sequence shown here is derived from an EMBL/GenBank/DDBJ whole genome shotgun (WGS) entry which is preliminary data.</text>
</comment>
<accession>M6UA88</accession>
<name>M6UA88_9LEPT</name>